<dbReference type="AlphaFoldDB" id="A0A9P4NSD1"/>
<keyword evidence="2" id="KW-1185">Reference proteome</keyword>
<accession>A0A9P4NSD1</accession>
<gene>
    <name evidence="1" type="ORF">EJ08DRAFT_210228</name>
</gene>
<evidence type="ECO:0000313" key="2">
    <source>
        <dbReference type="Proteomes" id="UP000800235"/>
    </source>
</evidence>
<organism evidence="1 2">
    <name type="scientific">Tothia fuscella</name>
    <dbReference type="NCBI Taxonomy" id="1048955"/>
    <lineage>
        <taxon>Eukaryota</taxon>
        <taxon>Fungi</taxon>
        <taxon>Dikarya</taxon>
        <taxon>Ascomycota</taxon>
        <taxon>Pezizomycotina</taxon>
        <taxon>Dothideomycetes</taxon>
        <taxon>Pleosporomycetidae</taxon>
        <taxon>Venturiales</taxon>
        <taxon>Cylindrosympodiaceae</taxon>
        <taxon>Tothia</taxon>
    </lineage>
</organism>
<reference evidence="1" key="1">
    <citation type="journal article" date="2020" name="Stud. Mycol.">
        <title>101 Dothideomycetes genomes: a test case for predicting lifestyles and emergence of pathogens.</title>
        <authorList>
            <person name="Haridas S."/>
            <person name="Albert R."/>
            <person name="Binder M."/>
            <person name="Bloem J."/>
            <person name="Labutti K."/>
            <person name="Salamov A."/>
            <person name="Andreopoulos B."/>
            <person name="Baker S."/>
            <person name="Barry K."/>
            <person name="Bills G."/>
            <person name="Bluhm B."/>
            <person name="Cannon C."/>
            <person name="Castanera R."/>
            <person name="Culley D."/>
            <person name="Daum C."/>
            <person name="Ezra D."/>
            <person name="Gonzalez J."/>
            <person name="Henrissat B."/>
            <person name="Kuo A."/>
            <person name="Liang C."/>
            <person name="Lipzen A."/>
            <person name="Lutzoni F."/>
            <person name="Magnuson J."/>
            <person name="Mondo S."/>
            <person name="Nolan M."/>
            <person name="Ohm R."/>
            <person name="Pangilinan J."/>
            <person name="Park H.-J."/>
            <person name="Ramirez L."/>
            <person name="Alfaro M."/>
            <person name="Sun H."/>
            <person name="Tritt A."/>
            <person name="Yoshinaga Y."/>
            <person name="Zwiers L.-H."/>
            <person name="Turgeon B."/>
            <person name="Goodwin S."/>
            <person name="Spatafora J."/>
            <person name="Crous P."/>
            <person name="Grigoriev I."/>
        </authorList>
    </citation>
    <scope>NUCLEOTIDE SEQUENCE</scope>
    <source>
        <strain evidence="1">CBS 130266</strain>
    </source>
</reference>
<name>A0A9P4NSD1_9PEZI</name>
<dbReference type="Proteomes" id="UP000800235">
    <property type="component" value="Unassembled WGS sequence"/>
</dbReference>
<sequence length="131" mass="14413">MRVATATVLMSLQGPSCTWADAQAHSATKAIQKLGRCQGEYSTAPPHLESLQEGPTNRFCCVVPFSKAPSCYWLSPRVVSKDALSHCASILPNHTCKSPWLHVKLKARALISDQSRYHGFDYACQCRPHNG</sequence>
<evidence type="ECO:0000313" key="1">
    <source>
        <dbReference type="EMBL" id="KAF2430785.1"/>
    </source>
</evidence>
<comment type="caution">
    <text evidence="1">The sequence shown here is derived from an EMBL/GenBank/DDBJ whole genome shotgun (WGS) entry which is preliminary data.</text>
</comment>
<proteinExistence type="predicted"/>
<dbReference type="EMBL" id="MU007036">
    <property type="protein sequence ID" value="KAF2430785.1"/>
    <property type="molecule type" value="Genomic_DNA"/>
</dbReference>
<protein>
    <submittedName>
        <fullName evidence="1">Uncharacterized protein</fullName>
    </submittedName>
</protein>